<accession>A0A9Q1AYK6</accession>
<gene>
    <name evidence="2" type="ORF">JRQ81_019483</name>
</gene>
<dbReference type="Proteomes" id="UP001142489">
    <property type="component" value="Unassembled WGS sequence"/>
</dbReference>
<evidence type="ECO:0000313" key="2">
    <source>
        <dbReference type="EMBL" id="KAJ7319972.1"/>
    </source>
</evidence>
<feature type="compositionally biased region" description="Basic and acidic residues" evidence="1">
    <location>
        <begin position="475"/>
        <end position="488"/>
    </location>
</feature>
<dbReference type="PANTHER" id="PTHR35317:SF40">
    <property type="entry name" value="CCHC-TYPE DOMAIN-CONTAINING PROTEIN"/>
    <property type="match status" value="1"/>
</dbReference>
<dbReference type="OrthoDB" id="125347at2759"/>
<keyword evidence="3" id="KW-1185">Reference proteome</keyword>
<dbReference type="EMBL" id="JAPFRF010000010">
    <property type="protein sequence ID" value="KAJ7319972.1"/>
    <property type="molecule type" value="Genomic_DNA"/>
</dbReference>
<dbReference type="AlphaFoldDB" id="A0A9Q1AYK6"/>
<protein>
    <recommendedName>
        <fullName evidence="4">CCHC-type domain-containing protein</fullName>
    </recommendedName>
</protein>
<evidence type="ECO:0000256" key="1">
    <source>
        <dbReference type="SAM" id="MobiDB-lite"/>
    </source>
</evidence>
<sequence length="541" mass="61475">MKEECGSLTLQSSMRRVHQQLPPSSRIRIRLLGELLKRVRRISKQCPTVMEQVDKLLLIWVEEKQNAGDTVSKAMIFAIAKSLYTDIRDQQSEASPSAEEFIDEQGLNGQNFLVWEVKVWNFLIQQDLWDIVNNPPARFDSNDVEKNQRALSTIILCLEDSQLPLVRKLESAQHCWRTLREAHVRSTVSSQVTLTRQLYRMQLETGQGVTKHLDKMVHLLMQLQEAALEFTELHKVFIVLSSLDASFDVLATTMESVPREQLTMAFLTSHLREEELKRADNMEARGQRVPADKEIASAGRKRNLTEVMEVQRCHICGSASHLRKACPERRKEKLQLLPEGRNNQQRRKRYPQASVVCQPETARDMCFILDSGASNHLIKNPQLLISKDRSEQQFTAPVRDNRIQAPAGPLQAQRAKTPMTTPIPLHADGIKPRAASVHSESGMVASRKDGSARGQRALASRGDGTTRGQQTVANTREEQRQMYPRDEPTSTSQLRSRHPPPPRVWTQIGQTLDPPVIWSRQSNLQVHGRLPPPPQVAAWMK</sequence>
<dbReference type="PANTHER" id="PTHR35317">
    <property type="entry name" value="OS04G0629600 PROTEIN"/>
    <property type="match status" value="1"/>
</dbReference>
<name>A0A9Q1AYK6_9SAUR</name>
<organism evidence="2 3">
    <name type="scientific">Phrynocephalus forsythii</name>
    <dbReference type="NCBI Taxonomy" id="171643"/>
    <lineage>
        <taxon>Eukaryota</taxon>
        <taxon>Metazoa</taxon>
        <taxon>Chordata</taxon>
        <taxon>Craniata</taxon>
        <taxon>Vertebrata</taxon>
        <taxon>Euteleostomi</taxon>
        <taxon>Lepidosauria</taxon>
        <taxon>Squamata</taxon>
        <taxon>Bifurcata</taxon>
        <taxon>Unidentata</taxon>
        <taxon>Episquamata</taxon>
        <taxon>Toxicofera</taxon>
        <taxon>Iguania</taxon>
        <taxon>Acrodonta</taxon>
        <taxon>Agamidae</taxon>
        <taxon>Agaminae</taxon>
        <taxon>Phrynocephalus</taxon>
    </lineage>
</organism>
<comment type="caution">
    <text evidence="2">The sequence shown here is derived from an EMBL/GenBank/DDBJ whole genome shotgun (WGS) entry which is preliminary data.</text>
</comment>
<evidence type="ECO:0000313" key="3">
    <source>
        <dbReference type="Proteomes" id="UP001142489"/>
    </source>
</evidence>
<reference evidence="2" key="1">
    <citation type="journal article" date="2023" name="DNA Res.">
        <title>Chromosome-level genome assembly of Phrynocephalus forsythii using third-generation DNA sequencing and Hi-C analysis.</title>
        <authorList>
            <person name="Qi Y."/>
            <person name="Zhao W."/>
            <person name="Zhao Y."/>
            <person name="Niu C."/>
            <person name="Cao S."/>
            <person name="Zhang Y."/>
        </authorList>
    </citation>
    <scope>NUCLEOTIDE SEQUENCE</scope>
    <source>
        <tissue evidence="2">Muscle</tissue>
    </source>
</reference>
<evidence type="ECO:0008006" key="4">
    <source>
        <dbReference type="Google" id="ProtNLM"/>
    </source>
</evidence>
<feature type="region of interest" description="Disordered" evidence="1">
    <location>
        <begin position="433"/>
        <end position="502"/>
    </location>
</feature>
<dbReference type="Pfam" id="PF14223">
    <property type="entry name" value="Retrotran_gag_2"/>
    <property type="match status" value="1"/>
</dbReference>
<proteinExistence type="predicted"/>